<dbReference type="EMBL" id="PXVC01000008">
    <property type="protein sequence ID" value="PSI02328.1"/>
    <property type="molecule type" value="Genomic_DNA"/>
</dbReference>
<dbReference type="AlphaFoldDB" id="A0A2P7EGI0"/>
<keyword evidence="2" id="KW-1185">Reference proteome</keyword>
<reference evidence="2" key="1">
    <citation type="submission" date="2018-03" db="EMBL/GenBank/DDBJ databases">
        <title>Ecological and genomic features of two cosmopolitan and abundant freshwater picocyanobacteria.</title>
        <authorList>
            <person name="Cabello-Yeves P.J."/>
            <person name="Picazo A."/>
            <person name="Camacho A."/>
            <person name="Callieri C."/>
            <person name="Rosselli R."/>
            <person name="Roda-Garcia J."/>
            <person name="Coutinho F.H."/>
            <person name="Rodriguez-Valera F."/>
        </authorList>
    </citation>
    <scope>NUCLEOTIDE SEQUENCE [LARGE SCALE GENOMIC DNA]</scope>
    <source>
        <strain evidence="2">Tous</strain>
    </source>
</reference>
<proteinExistence type="predicted"/>
<organism evidence="1 2">
    <name type="scientific">Synechococcus lacustris str. Tous</name>
    <dbReference type="NCBI Taxonomy" id="1910958"/>
    <lineage>
        <taxon>Bacteria</taxon>
        <taxon>Bacillati</taxon>
        <taxon>Cyanobacteriota</taxon>
        <taxon>Cyanophyceae</taxon>
        <taxon>Synechococcales</taxon>
        <taxon>Synechococcaceae</taxon>
        <taxon>Synechococcus</taxon>
    </lineage>
</organism>
<protein>
    <submittedName>
        <fullName evidence="1">Uncharacterized protein</fullName>
    </submittedName>
</protein>
<name>A0A2P7EGI0_9SYNE</name>
<sequence>MPIGGSGGTTVVKRVGAPKVSPIGLALGRTNWNTDFAVNKAYNTYKLFFTAQSTEAARYPVQAYLKFSDGTNLQVVNELITPPMGSGAMFGPFAAVQGKTVSQVNFKIGASADPGSTGFSYRISVQGCM</sequence>
<comment type="caution">
    <text evidence="1">The sequence shown here is derived from an EMBL/GenBank/DDBJ whole genome shotgun (WGS) entry which is preliminary data.</text>
</comment>
<evidence type="ECO:0000313" key="1">
    <source>
        <dbReference type="EMBL" id="PSI02328.1"/>
    </source>
</evidence>
<dbReference type="Proteomes" id="UP000240206">
    <property type="component" value="Unassembled WGS sequence"/>
</dbReference>
<evidence type="ECO:0000313" key="2">
    <source>
        <dbReference type="Proteomes" id="UP000240206"/>
    </source>
</evidence>
<gene>
    <name evidence="1" type="ORF">C7K08_03525</name>
</gene>
<accession>A0A2P7EGI0</accession>